<dbReference type="EMBL" id="NHYE01004080">
    <property type="protein sequence ID" value="PPQ86408.1"/>
    <property type="molecule type" value="Genomic_DNA"/>
</dbReference>
<dbReference type="Proteomes" id="UP000284706">
    <property type="component" value="Unassembled WGS sequence"/>
</dbReference>
<evidence type="ECO:0000313" key="4">
    <source>
        <dbReference type="Proteomes" id="UP000284706"/>
    </source>
</evidence>
<accession>A0A409X6J2</accession>
<feature type="chain" id="PRO_5019094504" evidence="2">
    <location>
        <begin position="22"/>
        <end position="85"/>
    </location>
</feature>
<feature type="compositionally biased region" description="Low complexity" evidence="1">
    <location>
        <begin position="64"/>
        <end position="85"/>
    </location>
</feature>
<dbReference type="AlphaFoldDB" id="A0A409X6J2"/>
<evidence type="ECO:0000313" key="3">
    <source>
        <dbReference type="EMBL" id="PPQ86408.1"/>
    </source>
</evidence>
<comment type="caution">
    <text evidence="3">The sequence shown here is derived from an EMBL/GenBank/DDBJ whole genome shotgun (WGS) entry which is preliminary data.</text>
</comment>
<evidence type="ECO:0000256" key="2">
    <source>
        <dbReference type="SAM" id="SignalP"/>
    </source>
</evidence>
<keyword evidence="2" id="KW-0732">Signal</keyword>
<organism evidence="3 4">
    <name type="scientific">Gymnopilus dilepis</name>
    <dbReference type="NCBI Taxonomy" id="231916"/>
    <lineage>
        <taxon>Eukaryota</taxon>
        <taxon>Fungi</taxon>
        <taxon>Dikarya</taxon>
        <taxon>Basidiomycota</taxon>
        <taxon>Agaricomycotina</taxon>
        <taxon>Agaricomycetes</taxon>
        <taxon>Agaricomycetidae</taxon>
        <taxon>Agaricales</taxon>
        <taxon>Agaricineae</taxon>
        <taxon>Hymenogastraceae</taxon>
        <taxon>Gymnopilus</taxon>
    </lineage>
</organism>
<reference evidence="3 4" key="1">
    <citation type="journal article" date="2018" name="Evol. Lett.">
        <title>Horizontal gene cluster transfer increased hallucinogenic mushroom diversity.</title>
        <authorList>
            <person name="Reynolds H.T."/>
            <person name="Vijayakumar V."/>
            <person name="Gluck-Thaler E."/>
            <person name="Korotkin H.B."/>
            <person name="Matheny P.B."/>
            <person name="Slot J.C."/>
        </authorList>
    </citation>
    <scope>NUCLEOTIDE SEQUENCE [LARGE SCALE GENOMIC DNA]</scope>
    <source>
        <strain evidence="3 4">SRW20</strain>
    </source>
</reference>
<evidence type="ECO:0000256" key="1">
    <source>
        <dbReference type="SAM" id="MobiDB-lite"/>
    </source>
</evidence>
<protein>
    <submittedName>
        <fullName evidence="3">Uncharacterized protein</fullName>
    </submittedName>
</protein>
<gene>
    <name evidence="3" type="ORF">CVT26_006139</name>
</gene>
<dbReference type="InParanoid" id="A0A409X6J2"/>
<proteinExistence type="predicted"/>
<name>A0A409X6J2_9AGAR</name>
<feature type="signal peptide" evidence="2">
    <location>
        <begin position="1"/>
        <end position="21"/>
    </location>
</feature>
<sequence>MAKFYNSIFLLAALAASVAVATPEPTTPPSDPSFLRRDAKNLLLREGVLDANKRVDAEFLDPPSTTFTSTTSVHSTSSAHSFSSA</sequence>
<keyword evidence="4" id="KW-1185">Reference proteome</keyword>
<feature type="region of interest" description="Disordered" evidence="1">
    <location>
        <begin position="63"/>
        <end position="85"/>
    </location>
</feature>